<evidence type="ECO:0008006" key="3">
    <source>
        <dbReference type="Google" id="ProtNLM"/>
    </source>
</evidence>
<keyword evidence="2" id="KW-1185">Reference proteome</keyword>
<evidence type="ECO:0000313" key="2">
    <source>
        <dbReference type="Proteomes" id="UP001501821"/>
    </source>
</evidence>
<dbReference type="EMBL" id="BAABAH010000013">
    <property type="protein sequence ID" value="GAA3828060.1"/>
    <property type="molecule type" value="Genomic_DNA"/>
</dbReference>
<proteinExistence type="predicted"/>
<dbReference type="InterPro" id="IPR036514">
    <property type="entry name" value="SGNH_hydro_sf"/>
</dbReference>
<gene>
    <name evidence="1" type="ORF">GCM10022242_31820</name>
</gene>
<sequence>MTAADPHRVPFHRLRHVLRVTKARTAFLIYSVRLFWAAWRGQLEEIWVGDSHAALIPATVLGAPLRHIENGRWVCHLGPRLQFSIARQGLPPAVLRIFGLVGRTKHAKDVLWVYSFGEIDVRCHLVPRMEEPGTYDFVPAYLERIRESARATGSDRVLVLVPPPESDVAEEQIGFPVVGTLQERTRALQLLRDAMHKAAASMSGDGPEILLIDVIDQFSDANGVWRQELTYDGLHTNDAGRAIVRQEIDRLLAAAEAGR</sequence>
<evidence type="ECO:0000313" key="1">
    <source>
        <dbReference type="EMBL" id="GAA3828060.1"/>
    </source>
</evidence>
<organism evidence="1 2">
    <name type="scientific">Nocardioides panacisoli</name>
    <dbReference type="NCBI Taxonomy" id="627624"/>
    <lineage>
        <taxon>Bacteria</taxon>
        <taxon>Bacillati</taxon>
        <taxon>Actinomycetota</taxon>
        <taxon>Actinomycetes</taxon>
        <taxon>Propionibacteriales</taxon>
        <taxon>Nocardioidaceae</taxon>
        <taxon>Nocardioides</taxon>
    </lineage>
</organism>
<dbReference type="SUPFAM" id="SSF52266">
    <property type="entry name" value="SGNH hydrolase"/>
    <property type="match status" value="1"/>
</dbReference>
<comment type="caution">
    <text evidence="1">The sequence shown here is derived from an EMBL/GenBank/DDBJ whole genome shotgun (WGS) entry which is preliminary data.</text>
</comment>
<dbReference type="Proteomes" id="UP001501821">
    <property type="component" value="Unassembled WGS sequence"/>
</dbReference>
<protein>
    <recommendedName>
        <fullName evidence="3">SGNH hydrolase-type esterase domain-containing protein</fullName>
    </recommendedName>
</protein>
<reference evidence="2" key="1">
    <citation type="journal article" date="2019" name="Int. J. Syst. Evol. Microbiol.">
        <title>The Global Catalogue of Microorganisms (GCM) 10K type strain sequencing project: providing services to taxonomists for standard genome sequencing and annotation.</title>
        <authorList>
            <consortium name="The Broad Institute Genomics Platform"/>
            <consortium name="The Broad Institute Genome Sequencing Center for Infectious Disease"/>
            <person name="Wu L."/>
            <person name="Ma J."/>
        </authorList>
    </citation>
    <scope>NUCLEOTIDE SEQUENCE [LARGE SCALE GENOMIC DNA]</scope>
    <source>
        <strain evidence="2">JCM 16953</strain>
    </source>
</reference>
<dbReference type="RefSeq" id="WP_344777228.1">
    <property type="nucleotide sequence ID" value="NZ_BAABAH010000013.1"/>
</dbReference>
<dbReference type="Gene3D" id="3.40.50.1110">
    <property type="entry name" value="SGNH hydrolase"/>
    <property type="match status" value="1"/>
</dbReference>
<accession>A0ABP7IVM3</accession>
<name>A0ABP7IVM3_9ACTN</name>